<dbReference type="SUPFAM" id="SSF48452">
    <property type="entry name" value="TPR-like"/>
    <property type="match status" value="1"/>
</dbReference>
<dbReference type="Gene3D" id="1.25.40.10">
    <property type="entry name" value="Tetratricopeptide repeat domain"/>
    <property type="match status" value="1"/>
</dbReference>
<dbReference type="Pfam" id="PF13191">
    <property type="entry name" value="AAA_16"/>
    <property type="match status" value="1"/>
</dbReference>
<keyword evidence="1" id="KW-0547">Nucleotide-binding</keyword>
<evidence type="ECO:0000259" key="4">
    <source>
        <dbReference type="PROSITE" id="PS50043"/>
    </source>
</evidence>
<dbReference type="InterPro" id="IPR003593">
    <property type="entry name" value="AAA+_ATPase"/>
</dbReference>
<dbReference type="GO" id="GO:0005737">
    <property type="term" value="C:cytoplasm"/>
    <property type="evidence" value="ECO:0007669"/>
    <property type="project" value="TreeGrafter"/>
</dbReference>
<dbReference type="PANTHER" id="PTHR16305:SF35">
    <property type="entry name" value="TRANSCRIPTIONAL ACTIVATOR DOMAIN"/>
    <property type="match status" value="1"/>
</dbReference>
<feature type="region of interest" description="Disordered" evidence="3">
    <location>
        <begin position="706"/>
        <end position="762"/>
    </location>
</feature>
<dbReference type="GO" id="GO:0004016">
    <property type="term" value="F:adenylate cyclase activity"/>
    <property type="evidence" value="ECO:0007669"/>
    <property type="project" value="TreeGrafter"/>
</dbReference>
<dbReference type="Gene3D" id="3.40.50.300">
    <property type="entry name" value="P-loop containing nucleotide triphosphate hydrolases"/>
    <property type="match status" value="1"/>
</dbReference>
<dbReference type="SUPFAM" id="SSF46894">
    <property type="entry name" value="C-terminal effector domain of the bipartite response regulators"/>
    <property type="match status" value="1"/>
</dbReference>
<dbReference type="InterPro" id="IPR041664">
    <property type="entry name" value="AAA_16"/>
</dbReference>
<dbReference type="PRINTS" id="PR00038">
    <property type="entry name" value="HTHLUXR"/>
</dbReference>
<dbReference type="GO" id="GO:0006355">
    <property type="term" value="P:regulation of DNA-templated transcription"/>
    <property type="evidence" value="ECO:0007669"/>
    <property type="project" value="InterPro"/>
</dbReference>
<evidence type="ECO:0000256" key="1">
    <source>
        <dbReference type="ARBA" id="ARBA00022741"/>
    </source>
</evidence>
<dbReference type="Proteomes" id="UP000294901">
    <property type="component" value="Unassembled WGS sequence"/>
</dbReference>
<protein>
    <submittedName>
        <fullName evidence="5">Regulatory LuxR family protein</fullName>
    </submittedName>
</protein>
<organism evidence="5 6">
    <name type="scientific">Paractinoplanes brasiliensis</name>
    <dbReference type="NCBI Taxonomy" id="52695"/>
    <lineage>
        <taxon>Bacteria</taxon>
        <taxon>Bacillati</taxon>
        <taxon>Actinomycetota</taxon>
        <taxon>Actinomycetes</taxon>
        <taxon>Micromonosporales</taxon>
        <taxon>Micromonosporaceae</taxon>
        <taxon>Paractinoplanes</taxon>
    </lineage>
</organism>
<evidence type="ECO:0000313" key="6">
    <source>
        <dbReference type="Proteomes" id="UP000294901"/>
    </source>
</evidence>
<evidence type="ECO:0000313" key="5">
    <source>
        <dbReference type="EMBL" id="TDO37951.1"/>
    </source>
</evidence>
<dbReference type="InterPro" id="IPR016032">
    <property type="entry name" value="Sig_transdc_resp-reg_C-effctor"/>
</dbReference>
<dbReference type="InterPro" id="IPR011990">
    <property type="entry name" value="TPR-like_helical_dom_sf"/>
</dbReference>
<sequence>MTPLLERSAELRALDGLLAGSAAGGRVAVVSGEAGSGKSTLAAAFAEAAGPRAQMLWGACDPLLTPRALGPLHDIARRLGGRLRDRIADGPRGEVFDLLLEALDRPPRAARPVVVLEDLHWADEATLDMVAFLGRRLALCRALLLITFREDEVGPDHRLRTVLAGLPPGLVRRISLPPLSAAAVAELARAAGREAPEVHEVTGGNPLLVTEVLAAPARGVPPTVRDLVLSRLATLTPPAREVAHLVSVVPSRAGAELLGDRLTEVDECLARGVLTARGSGVAFRHELLRRAVEESLSPVRRQALHAEILRACERLPGVDPAALVHHAHHAGDPGAVLRWAPVAARRAASLGAYKQAAAHYALALPLAVEHPVRDRAALLEEYSVAAYHGGLTEALDASRAALALRIELGEPLPTGVALRWVSRLSWWNGRPDEAREVGFRAVEVLERQPPGPELAAAYSNLSQLFMLRDEKDEAIAWGTRATELARLVGDLDTEVHALINIGSARLHRGDPAGVADLREAHERAVAAGLDDHAGRALTNLASSAVDWYDLDLAEQTLDRILPFLTARDLDGYARHLLGHRARLHLARGDWAAAADDAEQALTGPAMNGGGLVPALVARAALRVRRDEPGALADALRTAERGYPTGESQFFCPPATVLAEAYWLAGDLPAAAAEARRGLEVALRAGHPWFAGELAFWLWRSNGPATAAPPPATAAPLSATAAPSPATAPQPSATAAPPSATAAPLPASAAPRQAAAEAPAADPPDDALVEAALAVAAEPFRRLIEGDWQAAAAHWDALGCSYLAACARSHGDAPATAEALRVFDRLGATAPARRLRASLRERGLPVPRGPRAATAADPTGLTARQREVLHLLAEGLSNADIAARLVLSAKTVDHHVSAVLTKLGVSSRGKAAAEARTRGLI</sequence>
<dbReference type="GO" id="GO:0005524">
    <property type="term" value="F:ATP binding"/>
    <property type="evidence" value="ECO:0007669"/>
    <property type="project" value="UniProtKB-KW"/>
</dbReference>
<dbReference type="SMART" id="SM00421">
    <property type="entry name" value="HTH_LUXR"/>
    <property type="match status" value="1"/>
</dbReference>
<keyword evidence="2" id="KW-0067">ATP-binding</keyword>
<dbReference type="CDD" id="cd06170">
    <property type="entry name" value="LuxR_C_like"/>
    <property type="match status" value="1"/>
</dbReference>
<dbReference type="PROSITE" id="PS00622">
    <property type="entry name" value="HTH_LUXR_1"/>
    <property type="match status" value="1"/>
</dbReference>
<dbReference type="RefSeq" id="WP_166661113.1">
    <property type="nucleotide sequence ID" value="NZ_BOMD01000081.1"/>
</dbReference>
<dbReference type="SUPFAM" id="SSF52540">
    <property type="entry name" value="P-loop containing nucleoside triphosphate hydrolases"/>
    <property type="match status" value="1"/>
</dbReference>
<accession>A0A4R6JRC4</accession>
<gene>
    <name evidence="5" type="ORF">C8E87_1589</name>
</gene>
<name>A0A4R6JRC4_9ACTN</name>
<comment type="caution">
    <text evidence="5">The sequence shown here is derived from an EMBL/GenBank/DDBJ whole genome shotgun (WGS) entry which is preliminary data.</text>
</comment>
<feature type="domain" description="HTH luxR-type" evidence="4">
    <location>
        <begin position="853"/>
        <end position="918"/>
    </location>
</feature>
<dbReference type="GO" id="GO:0003677">
    <property type="term" value="F:DNA binding"/>
    <property type="evidence" value="ECO:0007669"/>
    <property type="project" value="InterPro"/>
</dbReference>
<dbReference type="EMBL" id="SNWR01000001">
    <property type="protein sequence ID" value="TDO37951.1"/>
    <property type="molecule type" value="Genomic_DNA"/>
</dbReference>
<reference evidence="5 6" key="1">
    <citation type="submission" date="2019-03" db="EMBL/GenBank/DDBJ databases">
        <title>Sequencing the genomes of 1000 actinobacteria strains.</title>
        <authorList>
            <person name="Klenk H.-P."/>
        </authorList>
    </citation>
    <scope>NUCLEOTIDE SEQUENCE [LARGE SCALE GENOMIC DNA]</scope>
    <source>
        <strain evidence="5 6">DSM 43805</strain>
    </source>
</reference>
<dbReference type="InterPro" id="IPR000792">
    <property type="entry name" value="Tscrpt_reg_LuxR_C"/>
</dbReference>
<evidence type="ECO:0000256" key="2">
    <source>
        <dbReference type="ARBA" id="ARBA00022840"/>
    </source>
</evidence>
<feature type="compositionally biased region" description="Low complexity" evidence="3">
    <location>
        <begin position="713"/>
        <end position="759"/>
    </location>
</feature>
<dbReference type="Pfam" id="PF00196">
    <property type="entry name" value="GerE"/>
    <property type="match status" value="1"/>
</dbReference>
<dbReference type="InterPro" id="IPR036388">
    <property type="entry name" value="WH-like_DNA-bd_sf"/>
</dbReference>
<dbReference type="Gene3D" id="1.10.10.10">
    <property type="entry name" value="Winged helix-like DNA-binding domain superfamily/Winged helix DNA-binding domain"/>
    <property type="match status" value="1"/>
</dbReference>
<dbReference type="AlphaFoldDB" id="A0A4R6JRC4"/>
<dbReference type="InterPro" id="IPR027417">
    <property type="entry name" value="P-loop_NTPase"/>
</dbReference>
<dbReference type="PROSITE" id="PS50043">
    <property type="entry name" value="HTH_LUXR_2"/>
    <property type="match status" value="1"/>
</dbReference>
<proteinExistence type="predicted"/>
<evidence type="ECO:0000256" key="3">
    <source>
        <dbReference type="SAM" id="MobiDB-lite"/>
    </source>
</evidence>
<dbReference type="PANTHER" id="PTHR16305">
    <property type="entry name" value="TESTICULAR SOLUBLE ADENYLYL CYCLASE"/>
    <property type="match status" value="1"/>
</dbReference>
<dbReference type="SMART" id="SM00382">
    <property type="entry name" value="AAA"/>
    <property type="match status" value="1"/>
</dbReference>
<keyword evidence="6" id="KW-1185">Reference proteome</keyword>